<sequence>MLRFYIHYEGSPEHTHLAKVPQNSDQTLASLRDEFVQAYNAKHGAEHLLDASNLNLRNEKRRLLDVSSPVVKAIRDRADLFIVRREGERDQSAAQLASRGSSSGQAVEEKPPPIPSVASTRLSSLNDPDAVHSKSGVNAHGTDDKQGSAGPDGPIRASLEGCQSKKSLNDSVEVSTAAEKASGGPSAGKAAVSSVDEIRAASERSLSEPLVRALLTKGLEAQEAQNYRQATKFFEDVLQFVPKQQICLRALASMALAASKFQRAKRWLTEALEIYPADAGFRTRLGDAFLGISDYESAVREYAIALEILERRPPAQKEPSITLRTSVPSSYPGSNYQMGIPYYLLNKRRERRENAGDLTVPHAGDLRGGVTENEVRCSMVRALYAAGAKEAAVNLVTKTLGGKEDNFGMLFEYSLIAADNHMHEDAMRALLKLLVVRQDHRGVRERLAALVRRPGGFEMLQKETGGANSEPAAQAFMAGVLKDYGLLREAATLYGRAATLAPRSVSYALNWLHALELCKEPVKALEVARKFIRQNGHLSFGRALSLSEVSECLQDLPLDSMDLKLHPGFTVFRNFDVEAHKMAPSVPSKAPLESTGTQETSESSNTGATEEGVTDALKANGSGAGETDIDVEEIVSPGVARVRLAAEKSDANGSSAQANGNSSQNGATPAHEAEPLAGSSAPAKIAYGSEQLDVLAVLFTVVKILYLGGAVERARQLAEKVEKARALSEKALHETMVRNEAAYFGCIYQVFTEYPLSRPLPPADSFPPLYLVGDSHCLTPAWRTVELRGAPRLLAPLLVTGLKCWHLRDESVFYPKIQFENVIASIPQNAHVIMMFGEIDCREGIVVSVDKGRYKDLEEGVTATVNIYVKVLRRLVRERGFEIFVHPPPAVLDETRNIVSLFSRVLKRKVLAASRAIEDGKSSSTQDRPSGALHWLDFFDDYLDSQGRLKERYKLDGTHMSPLYVELLDRELKKVPT</sequence>
<dbReference type="SUPFAM" id="SSF48452">
    <property type="entry name" value="TPR-like"/>
    <property type="match status" value="2"/>
</dbReference>
<feature type="compositionally biased region" description="Polar residues" evidence="1">
    <location>
        <begin position="117"/>
        <end position="126"/>
    </location>
</feature>
<dbReference type="InterPro" id="IPR019734">
    <property type="entry name" value="TPR_rpt"/>
</dbReference>
<protein>
    <submittedName>
        <fullName evidence="2">Uncharacterized protein</fullName>
    </submittedName>
</protein>
<reference evidence="2 3" key="1">
    <citation type="journal article" date="2014" name="Nat. Commun.">
        <title>Klebsormidium flaccidum genome reveals primary factors for plant terrestrial adaptation.</title>
        <authorList>
            <person name="Hori K."/>
            <person name="Maruyama F."/>
            <person name="Fujisawa T."/>
            <person name="Togashi T."/>
            <person name="Yamamoto N."/>
            <person name="Seo M."/>
            <person name="Sato S."/>
            <person name="Yamada T."/>
            <person name="Mori H."/>
            <person name="Tajima N."/>
            <person name="Moriyama T."/>
            <person name="Ikeuchi M."/>
            <person name="Watanabe M."/>
            <person name="Wada H."/>
            <person name="Kobayashi K."/>
            <person name="Saito M."/>
            <person name="Masuda T."/>
            <person name="Sasaki-Sekimoto Y."/>
            <person name="Mashiguchi K."/>
            <person name="Awai K."/>
            <person name="Shimojima M."/>
            <person name="Masuda S."/>
            <person name="Iwai M."/>
            <person name="Nobusawa T."/>
            <person name="Narise T."/>
            <person name="Kondo S."/>
            <person name="Saito H."/>
            <person name="Sato R."/>
            <person name="Murakawa M."/>
            <person name="Ihara Y."/>
            <person name="Oshima-Yamada Y."/>
            <person name="Ohtaka K."/>
            <person name="Satoh M."/>
            <person name="Sonobe K."/>
            <person name="Ishii M."/>
            <person name="Ohtani R."/>
            <person name="Kanamori-Sato M."/>
            <person name="Honoki R."/>
            <person name="Miyazaki D."/>
            <person name="Mochizuki H."/>
            <person name="Umetsu J."/>
            <person name="Higashi K."/>
            <person name="Shibata D."/>
            <person name="Kamiya Y."/>
            <person name="Sato N."/>
            <person name="Nakamura Y."/>
            <person name="Tabata S."/>
            <person name="Ida S."/>
            <person name="Kurokawa K."/>
            <person name="Ohta H."/>
        </authorList>
    </citation>
    <scope>NUCLEOTIDE SEQUENCE [LARGE SCALE GENOMIC DNA]</scope>
    <source>
        <strain evidence="2 3">NIES-2285</strain>
    </source>
</reference>
<proteinExistence type="predicted"/>
<feature type="region of interest" description="Disordered" evidence="1">
    <location>
        <begin position="584"/>
        <end position="632"/>
    </location>
</feature>
<feature type="compositionally biased region" description="Polar residues" evidence="1">
    <location>
        <begin position="164"/>
        <end position="174"/>
    </location>
</feature>
<dbReference type="SMART" id="SM00028">
    <property type="entry name" value="TPR"/>
    <property type="match status" value="4"/>
</dbReference>
<dbReference type="AlphaFoldDB" id="A0A1Y1I6Y3"/>
<feature type="compositionally biased region" description="Low complexity" evidence="1">
    <location>
        <begin position="177"/>
        <end position="192"/>
    </location>
</feature>
<name>A0A1Y1I6Y3_KLENI</name>
<evidence type="ECO:0000313" key="3">
    <source>
        <dbReference type="Proteomes" id="UP000054558"/>
    </source>
</evidence>
<dbReference type="InterPro" id="IPR011990">
    <property type="entry name" value="TPR-like_helical_dom_sf"/>
</dbReference>
<feature type="compositionally biased region" description="Polar residues" evidence="1">
    <location>
        <begin position="92"/>
        <end position="105"/>
    </location>
</feature>
<evidence type="ECO:0000313" key="2">
    <source>
        <dbReference type="EMBL" id="GAQ83868.1"/>
    </source>
</evidence>
<dbReference type="OMA" id="LHYLDFF"/>
<dbReference type="OrthoDB" id="435413at2759"/>
<feature type="compositionally biased region" description="Low complexity" evidence="1">
    <location>
        <begin position="651"/>
        <end position="667"/>
    </location>
</feature>
<accession>A0A1Y1I6Y3</accession>
<evidence type="ECO:0000256" key="1">
    <source>
        <dbReference type="SAM" id="MobiDB-lite"/>
    </source>
</evidence>
<gene>
    <name evidence="2" type="ORF">KFL_001660050</name>
</gene>
<organism evidence="2 3">
    <name type="scientific">Klebsormidium nitens</name>
    <name type="common">Green alga</name>
    <name type="synonym">Ulothrix nitens</name>
    <dbReference type="NCBI Taxonomy" id="105231"/>
    <lineage>
        <taxon>Eukaryota</taxon>
        <taxon>Viridiplantae</taxon>
        <taxon>Streptophyta</taxon>
        <taxon>Klebsormidiophyceae</taxon>
        <taxon>Klebsormidiales</taxon>
        <taxon>Klebsormidiaceae</taxon>
        <taxon>Klebsormidium</taxon>
    </lineage>
</organism>
<feature type="region of interest" description="Disordered" evidence="1">
    <location>
        <begin position="648"/>
        <end position="676"/>
    </location>
</feature>
<dbReference type="Proteomes" id="UP000054558">
    <property type="component" value="Unassembled WGS sequence"/>
</dbReference>
<dbReference type="Gene3D" id="1.25.40.10">
    <property type="entry name" value="Tetratricopeptide repeat domain"/>
    <property type="match status" value="2"/>
</dbReference>
<feature type="region of interest" description="Disordered" evidence="1">
    <location>
        <begin position="87"/>
        <end position="192"/>
    </location>
</feature>
<keyword evidence="3" id="KW-1185">Reference proteome</keyword>
<feature type="compositionally biased region" description="Low complexity" evidence="1">
    <location>
        <begin position="593"/>
        <end position="606"/>
    </location>
</feature>
<dbReference type="EMBL" id="DF237115">
    <property type="protein sequence ID" value="GAQ83868.1"/>
    <property type="molecule type" value="Genomic_DNA"/>
</dbReference>